<dbReference type="EMBL" id="PSQE01000007">
    <property type="protein sequence ID" value="RHN48393.1"/>
    <property type="molecule type" value="Genomic_DNA"/>
</dbReference>
<dbReference type="PaxDb" id="3880-AES81752"/>
<feature type="region of interest" description="Disordered" evidence="1">
    <location>
        <begin position="133"/>
        <end position="159"/>
    </location>
</feature>
<reference evidence="3 6" key="1">
    <citation type="journal article" date="2011" name="Nature">
        <title>The Medicago genome provides insight into the evolution of rhizobial symbioses.</title>
        <authorList>
            <person name="Young N.D."/>
            <person name="Debelle F."/>
            <person name="Oldroyd G.E."/>
            <person name="Geurts R."/>
            <person name="Cannon S.B."/>
            <person name="Udvardi M.K."/>
            <person name="Benedito V.A."/>
            <person name="Mayer K.F."/>
            <person name="Gouzy J."/>
            <person name="Schoof H."/>
            <person name="Van de Peer Y."/>
            <person name="Proost S."/>
            <person name="Cook D.R."/>
            <person name="Meyers B.C."/>
            <person name="Spannagl M."/>
            <person name="Cheung F."/>
            <person name="De Mita S."/>
            <person name="Krishnakumar V."/>
            <person name="Gundlach H."/>
            <person name="Zhou S."/>
            <person name="Mudge J."/>
            <person name="Bharti A.K."/>
            <person name="Murray J.D."/>
            <person name="Naoumkina M.A."/>
            <person name="Rosen B."/>
            <person name="Silverstein K.A."/>
            <person name="Tang H."/>
            <person name="Rombauts S."/>
            <person name="Zhao P.X."/>
            <person name="Zhou P."/>
            <person name="Barbe V."/>
            <person name="Bardou P."/>
            <person name="Bechner M."/>
            <person name="Bellec A."/>
            <person name="Berger A."/>
            <person name="Berges H."/>
            <person name="Bidwell S."/>
            <person name="Bisseling T."/>
            <person name="Choisne N."/>
            <person name="Couloux A."/>
            <person name="Denny R."/>
            <person name="Deshpande S."/>
            <person name="Dai X."/>
            <person name="Doyle J.J."/>
            <person name="Dudez A.M."/>
            <person name="Farmer A.D."/>
            <person name="Fouteau S."/>
            <person name="Franken C."/>
            <person name="Gibelin C."/>
            <person name="Gish J."/>
            <person name="Goldstein S."/>
            <person name="Gonzalez A.J."/>
            <person name="Green P.J."/>
            <person name="Hallab A."/>
            <person name="Hartog M."/>
            <person name="Hua A."/>
            <person name="Humphray S.J."/>
            <person name="Jeong D.H."/>
            <person name="Jing Y."/>
            <person name="Jocker A."/>
            <person name="Kenton S.M."/>
            <person name="Kim D.J."/>
            <person name="Klee K."/>
            <person name="Lai H."/>
            <person name="Lang C."/>
            <person name="Lin S."/>
            <person name="Macmil S.L."/>
            <person name="Magdelenat G."/>
            <person name="Matthews L."/>
            <person name="McCorrison J."/>
            <person name="Monaghan E.L."/>
            <person name="Mun J.H."/>
            <person name="Najar F.Z."/>
            <person name="Nicholson C."/>
            <person name="Noirot C."/>
            <person name="O'Bleness M."/>
            <person name="Paule C.R."/>
            <person name="Poulain J."/>
            <person name="Prion F."/>
            <person name="Qin B."/>
            <person name="Qu C."/>
            <person name="Retzel E.F."/>
            <person name="Riddle C."/>
            <person name="Sallet E."/>
            <person name="Samain S."/>
            <person name="Samson N."/>
            <person name="Sanders I."/>
            <person name="Saurat O."/>
            <person name="Scarpelli C."/>
            <person name="Schiex T."/>
            <person name="Segurens B."/>
            <person name="Severin A.J."/>
            <person name="Sherrier D.J."/>
            <person name="Shi R."/>
            <person name="Sims S."/>
            <person name="Singer S.R."/>
            <person name="Sinharoy S."/>
            <person name="Sterck L."/>
            <person name="Viollet A."/>
            <person name="Wang B.B."/>
            <person name="Wang K."/>
            <person name="Wang M."/>
            <person name="Wang X."/>
            <person name="Warfsmann J."/>
            <person name="Weissenbach J."/>
            <person name="White D.D."/>
            <person name="White J.D."/>
            <person name="Wiley G.B."/>
            <person name="Wincker P."/>
            <person name="Xing Y."/>
            <person name="Yang L."/>
            <person name="Yao Z."/>
            <person name="Ying F."/>
            <person name="Zhai J."/>
            <person name="Zhou L."/>
            <person name="Zuber A."/>
            <person name="Denarie J."/>
            <person name="Dixon R.A."/>
            <person name="May G.D."/>
            <person name="Schwartz D.C."/>
            <person name="Rogers J."/>
            <person name="Quetier F."/>
            <person name="Town C.D."/>
            <person name="Roe B.A."/>
        </authorList>
    </citation>
    <scope>NUCLEOTIDE SEQUENCE [LARGE SCALE GENOMIC DNA]</scope>
    <source>
        <strain evidence="3">A17</strain>
        <strain evidence="5 6">cv. Jemalong A17</strain>
    </source>
</reference>
<gene>
    <name evidence="5" type="primary">11431426</name>
    <name evidence="3" type="ordered locus">MTR_7g100200</name>
    <name evidence="4" type="ORF">MtrunA17_Chr7g0263301</name>
</gene>
<accession>G7L0N7</accession>
<dbReference type="OMA" id="FEDLDWH"/>
<dbReference type="EMBL" id="CM001223">
    <property type="protein sequence ID" value="AES81752.1"/>
    <property type="molecule type" value="Genomic_DNA"/>
</dbReference>
<dbReference type="AlphaFoldDB" id="G7L0N7"/>
<dbReference type="HOGENOM" id="CLU_134704_0_0_1"/>
<organism evidence="3 6">
    <name type="scientific">Medicago truncatula</name>
    <name type="common">Barrel medic</name>
    <name type="synonym">Medicago tribuloides</name>
    <dbReference type="NCBI Taxonomy" id="3880"/>
    <lineage>
        <taxon>Eukaryota</taxon>
        <taxon>Viridiplantae</taxon>
        <taxon>Streptophyta</taxon>
        <taxon>Embryophyta</taxon>
        <taxon>Tracheophyta</taxon>
        <taxon>Spermatophyta</taxon>
        <taxon>Magnoliopsida</taxon>
        <taxon>eudicotyledons</taxon>
        <taxon>Gunneridae</taxon>
        <taxon>Pentapetalae</taxon>
        <taxon>rosids</taxon>
        <taxon>fabids</taxon>
        <taxon>Fabales</taxon>
        <taxon>Fabaceae</taxon>
        <taxon>Papilionoideae</taxon>
        <taxon>50 kb inversion clade</taxon>
        <taxon>NPAAA clade</taxon>
        <taxon>Hologalegina</taxon>
        <taxon>IRL clade</taxon>
        <taxon>Trifolieae</taxon>
        <taxon>Medicago</taxon>
    </lineage>
</organism>
<dbReference type="PANTHER" id="PTHR37384:SF1">
    <property type="entry name" value="OS01G0835600 PROTEIN"/>
    <property type="match status" value="1"/>
</dbReference>
<reference evidence="5" key="3">
    <citation type="submission" date="2015-04" db="UniProtKB">
        <authorList>
            <consortium name="EnsemblPlants"/>
        </authorList>
    </citation>
    <scope>IDENTIFICATION</scope>
    <source>
        <strain evidence="5">cv. Jemalong A17</strain>
    </source>
</reference>
<sequence length="159" mass="17729">MESDKGNKQESAAFATGIYEIPGETAVVINGAPVVPDGSGAVPSRDVSSVVETHGNLDLGDWFVGRDVQKLFRERYYSGKVINYDKESGLYKVQYEDGDLEDLDWPELKEVLRPFDVTISLKTLAQRVIWKNKKSLSKSEKKSVGSQNSKIKTKKTNEN</sequence>
<dbReference type="eggNOG" id="ENOG502S1VX">
    <property type="taxonomic scope" value="Eukaryota"/>
</dbReference>
<evidence type="ECO:0000313" key="7">
    <source>
        <dbReference type="Proteomes" id="UP000265566"/>
    </source>
</evidence>
<dbReference type="Gene3D" id="2.30.30.140">
    <property type="match status" value="1"/>
</dbReference>
<feature type="domain" description="PTM/DIR17-like Tudor" evidence="2">
    <location>
        <begin position="65"/>
        <end position="112"/>
    </location>
</feature>
<reference evidence="7" key="4">
    <citation type="journal article" date="2018" name="Nat. Plants">
        <title>Whole-genome landscape of Medicago truncatula symbiotic genes.</title>
        <authorList>
            <person name="Pecrix Y."/>
            <person name="Staton S.E."/>
            <person name="Sallet E."/>
            <person name="Lelandais-Briere C."/>
            <person name="Moreau S."/>
            <person name="Carrere S."/>
            <person name="Blein T."/>
            <person name="Jardinaud M.F."/>
            <person name="Latrasse D."/>
            <person name="Zouine M."/>
            <person name="Zahm M."/>
            <person name="Kreplak J."/>
            <person name="Mayjonade B."/>
            <person name="Satge C."/>
            <person name="Perez M."/>
            <person name="Cauet S."/>
            <person name="Marande W."/>
            <person name="Chantry-Darmon C."/>
            <person name="Lopez-Roques C."/>
            <person name="Bouchez O."/>
            <person name="Berard A."/>
            <person name="Debelle F."/>
            <person name="Munos S."/>
            <person name="Bendahmane A."/>
            <person name="Berges H."/>
            <person name="Niebel A."/>
            <person name="Buitink J."/>
            <person name="Frugier F."/>
            <person name="Benhamed M."/>
            <person name="Crespi M."/>
            <person name="Gouzy J."/>
            <person name="Gamas P."/>
        </authorList>
    </citation>
    <scope>NUCLEOTIDE SEQUENCE [LARGE SCALE GENOMIC DNA]</scope>
    <source>
        <strain evidence="7">cv. Jemalong A17</strain>
    </source>
</reference>
<protein>
    <submittedName>
        <fullName evidence="3">Lamin-B receptor of TUDOR domain protein</fullName>
    </submittedName>
    <submittedName>
        <fullName evidence="4">Putative lamin-B receptor of TUDOR domain-containing protein</fullName>
    </submittedName>
</protein>
<evidence type="ECO:0000256" key="1">
    <source>
        <dbReference type="SAM" id="MobiDB-lite"/>
    </source>
</evidence>
<evidence type="ECO:0000313" key="6">
    <source>
        <dbReference type="Proteomes" id="UP000002051"/>
    </source>
</evidence>
<reference evidence="3 6" key="2">
    <citation type="journal article" date="2014" name="BMC Genomics">
        <title>An improved genome release (version Mt4.0) for the model legume Medicago truncatula.</title>
        <authorList>
            <person name="Tang H."/>
            <person name="Krishnakumar V."/>
            <person name="Bidwell S."/>
            <person name="Rosen B."/>
            <person name="Chan A."/>
            <person name="Zhou S."/>
            <person name="Gentzbittel L."/>
            <person name="Childs K.L."/>
            <person name="Yandell M."/>
            <person name="Gundlach H."/>
            <person name="Mayer K.F."/>
            <person name="Schwartz D.C."/>
            <person name="Town C.D."/>
        </authorList>
    </citation>
    <scope>GENOME REANNOTATION</scope>
    <source>
        <strain evidence="5 6">cv. Jemalong A17</strain>
    </source>
</reference>
<keyword evidence="6" id="KW-1185">Reference proteome</keyword>
<reference evidence="4" key="5">
    <citation type="journal article" date="2018" name="Nat. Plants">
        <title>Whole-genome landscape of Medicago truncatula symbiotic genes.</title>
        <authorList>
            <person name="Pecrix Y."/>
            <person name="Gamas P."/>
            <person name="Carrere S."/>
        </authorList>
    </citation>
    <scope>NUCLEOTIDE SEQUENCE</scope>
    <source>
        <tissue evidence="4">Leaves</tissue>
    </source>
</reference>
<evidence type="ECO:0000313" key="5">
    <source>
        <dbReference type="EnsemblPlants" id="AES81752"/>
    </source>
</evidence>
<dbReference type="Proteomes" id="UP000265566">
    <property type="component" value="Chromosome 7"/>
</dbReference>
<evidence type="ECO:0000259" key="2">
    <source>
        <dbReference type="Pfam" id="PF21743"/>
    </source>
</evidence>
<dbReference type="PANTHER" id="PTHR37384">
    <property type="entry name" value="OS01G0835600 PROTEIN"/>
    <property type="match status" value="1"/>
</dbReference>
<name>G7L0N7_MEDTR</name>
<dbReference type="KEGG" id="mtr:11431426"/>
<dbReference type="InterPro" id="IPR047365">
    <property type="entry name" value="Tudor_AtPTM-like"/>
</dbReference>
<dbReference type="EnsemblPlants" id="AES81752">
    <property type="protein sequence ID" value="AES81752"/>
    <property type="gene ID" value="MTR_7g100200"/>
</dbReference>
<dbReference type="OrthoDB" id="168165at2759"/>
<keyword evidence="3" id="KW-0675">Receptor</keyword>
<dbReference type="Proteomes" id="UP000002051">
    <property type="component" value="Unassembled WGS sequence"/>
</dbReference>
<dbReference type="CDD" id="cd20401">
    <property type="entry name" value="Tudor_AtPTM-like"/>
    <property type="match status" value="1"/>
</dbReference>
<dbReference type="Pfam" id="PF21743">
    <property type="entry name" value="PTM_DIR17_Tudor"/>
    <property type="match status" value="1"/>
</dbReference>
<dbReference type="Gramene" id="rna43105">
    <property type="protein sequence ID" value="RHN48393.1"/>
    <property type="gene ID" value="gene43105"/>
</dbReference>
<evidence type="ECO:0000313" key="4">
    <source>
        <dbReference type="EMBL" id="RHN48393.1"/>
    </source>
</evidence>
<proteinExistence type="predicted"/>
<dbReference type="STRING" id="3880.G7L0N7"/>
<dbReference type="SUPFAM" id="SSF63748">
    <property type="entry name" value="Tudor/PWWP/MBT"/>
    <property type="match status" value="1"/>
</dbReference>
<evidence type="ECO:0000313" key="3">
    <source>
        <dbReference type="EMBL" id="AES81752.1"/>
    </source>
</evidence>